<dbReference type="CDD" id="cd06261">
    <property type="entry name" value="TM_PBP2"/>
    <property type="match status" value="1"/>
</dbReference>
<feature type="transmembrane region" description="Helical" evidence="7">
    <location>
        <begin position="119"/>
        <end position="138"/>
    </location>
</feature>
<feature type="transmembrane region" description="Helical" evidence="7">
    <location>
        <begin position="12"/>
        <end position="37"/>
    </location>
</feature>
<keyword evidence="10" id="KW-1185">Reference proteome</keyword>
<gene>
    <name evidence="9" type="ORF">SAMN05421834_10835</name>
</gene>
<organism evidence="9 10">
    <name type="scientific">Halanaerobium kushneri</name>
    <dbReference type="NCBI Taxonomy" id="56779"/>
    <lineage>
        <taxon>Bacteria</taxon>
        <taxon>Bacillati</taxon>
        <taxon>Bacillota</taxon>
        <taxon>Clostridia</taxon>
        <taxon>Halanaerobiales</taxon>
        <taxon>Halanaerobiaceae</taxon>
        <taxon>Halanaerobium</taxon>
    </lineage>
</organism>
<feature type="transmembrane region" description="Helical" evidence="7">
    <location>
        <begin position="91"/>
        <end position="113"/>
    </location>
</feature>
<evidence type="ECO:0000259" key="8">
    <source>
        <dbReference type="PROSITE" id="PS50928"/>
    </source>
</evidence>
<evidence type="ECO:0000313" key="10">
    <source>
        <dbReference type="Proteomes" id="UP000185669"/>
    </source>
</evidence>
<keyword evidence="2 7" id="KW-0813">Transport</keyword>
<dbReference type="GO" id="GO:0055085">
    <property type="term" value="P:transmembrane transport"/>
    <property type="evidence" value="ECO:0007669"/>
    <property type="project" value="InterPro"/>
</dbReference>
<dbReference type="EMBL" id="FTNC01000008">
    <property type="protein sequence ID" value="SIQ78150.1"/>
    <property type="molecule type" value="Genomic_DNA"/>
</dbReference>
<name>A0A1N6VJY3_9FIRM</name>
<dbReference type="STRING" id="56779.SAMN05421834_10835"/>
<evidence type="ECO:0000256" key="4">
    <source>
        <dbReference type="ARBA" id="ARBA00022692"/>
    </source>
</evidence>
<proteinExistence type="inferred from homology"/>
<dbReference type="SUPFAM" id="SSF161098">
    <property type="entry name" value="MetI-like"/>
    <property type="match status" value="1"/>
</dbReference>
<evidence type="ECO:0000313" key="9">
    <source>
        <dbReference type="EMBL" id="SIQ78150.1"/>
    </source>
</evidence>
<dbReference type="InterPro" id="IPR000515">
    <property type="entry name" value="MetI-like"/>
</dbReference>
<dbReference type="PROSITE" id="PS50928">
    <property type="entry name" value="ABC_TM1"/>
    <property type="match status" value="1"/>
</dbReference>
<dbReference type="Gene3D" id="1.10.3720.10">
    <property type="entry name" value="MetI-like"/>
    <property type="match status" value="1"/>
</dbReference>
<feature type="transmembrane region" description="Helical" evidence="7">
    <location>
        <begin position="159"/>
        <end position="189"/>
    </location>
</feature>
<dbReference type="RefSeq" id="WP_076544654.1">
    <property type="nucleotide sequence ID" value="NZ_FTNC01000008.1"/>
</dbReference>
<feature type="transmembrane region" description="Helical" evidence="7">
    <location>
        <begin position="209"/>
        <end position="230"/>
    </location>
</feature>
<reference evidence="10" key="1">
    <citation type="submission" date="2017-01" db="EMBL/GenBank/DDBJ databases">
        <authorList>
            <person name="Varghese N."/>
            <person name="Submissions S."/>
        </authorList>
    </citation>
    <scope>NUCLEOTIDE SEQUENCE [LARGE SCALE GENOMIC DNA]</scope>
    <source>
        <strain evidence="10">ATCC 700103</strain>
    </source>
</reference>
<dbReference type="InterPro" id="IPR035906">
    <property type="entry name" value="MetI-like_sf"/>
</dbReference>
<dbReference type="Proteomes" id="UP000185669">
    <property type="component" value="Unassembled WGS sequence"/>
</dbReference>
<sequence>MKKEKYNSFYALLLIIGIWYILYFTVDSSIITSPGAVIRVFLMNFSSEILPHLLMSFYRIFVAVAISLFLGVGIGLLTGMHKKIDKFLSPLIYLLYPIPKIAFLPVFMLLFGLGDRSKIILLIVIVIFQIIVTTRDGVRGIDSNYFASARSLGMDRIDIYRHLVFPAVLPGILTALRITIGTSIAVLFFAENFAVKYGIGYYIMNSWSMVNYLKMYSGIIAVSLLGYFLFKGIDWLENKYCSWQKISDKF</sequence>
<comment type="similarity">
    <text evidence="7">Belongs to the binding-protein-dependent transport system permease family.</text>
</comment>
<feature type="transmembrane region" description="Helical" evidence="7">
    <location>
        <begin position="57"/>
        <end position="79"/>
    </location>
</feature>
<evidence type="ECO:0000256" key="3">
    <source>
        <dbReference type="ARBA" id="ARBA00022475"/>
    </source>
</evidence>
<dbReference type="PANTHER" id="PTHR30151:SF0">
    <property type="entry name" value="ABC TRANSPORTER PERMEASE PROTEIN MJ0413-RELATED"/>
    <property type="match status" value="1"/>
</dbReference>
<evidence type="ECO:0000256" key="5">
    <source>
        <dbReference type="ARBA" id="ARBA00022989"/>
    </source>
</evidence>
<dbReference type="AlphaFoldDB" id="A0A1N6VJY3"/>
<evidence type="ECO:0000256" key="2">
    <source>
        <dbReference type="ARBA" id="ARBA00022448"/>
    </source>
</evidence>
<evidence type="ECO:0000256" key="1">
    <source>
        <dbReference type="ARBA" id="ARBA00004651"/>
    </source>
</evidence>
<dbReference type="Pfam" id="PF00528">
    <property type="entry name" value="BPD_transp_1"/>
    <property type="match status" value="1"/>
</dbReference>
<protein>
    <submittedName>
        <fullName evidence="9">NitT/TauT family transport system permease protein</fullName>
    </submittedName>
</protein>
<evidence type="ECO:0000256" key="7">
    <source>
        <dbReference type="RuleBase" id="RU363032"/>
    </source>
</evidence>
<accession>A0A1N6VJY3</accession>
<keyword evidence="4 7" id="KW-0812">Transmembrane</keyword>
<dbReference type="OrthoDB" id="9804353at2"/>
<evidence type="ECO:0000256" key="6">
    <source>
        <dbReference type="ARBA" id="ARBA00023136"/>
    </source>
</evidence>
<keyword evidence="3" id="KW-1003">Cell membrane</keyword>
<keyword evidence="6 7" id="KW-0472">Membrane</keyword>
<comment type="subcellular location">
    <subcellularLocation>
        <location evidence="1 7">Cell membrane</location>
        <topology evidence="1 7">Multi-pass membrane protein</topology>
    </subcellularLocation>
</comment>
<dbReference type="PANTHER" id="PTHR30151">
    <property type="entry name" value="ALKANE SULFONATE ABC TRANSPORTER-RELATED, MEMBRANE SUBUNIT"/>
    <property type="match status" value="1"/>
</dbReference>
<dbReference type="GO" id="GO:0005886">
    <property type="term" value="C:plasma membrane"/>
    <property type="evidence" value="ECO:0007669"/>
    <property type="project" value="UniProtKB-SubCell"/>
</dbReference>
<keyword evidence="5 7" id="KW-1133">Transmembrane helix</keyword>
<feature type="domain" description="ABC transmembrane type-1" evidence="8">
    <location>
        <begin position="53"/>
        <end position="237"/>
    </location>
</feature>